<feature type="compositionally biased region" description="Low complexity" evidence="1">
    <location>
        <begin position="81"/>
        <end position="91"/>
    </location>
</feature>
<name>A0A6A4BTK2_9STRA</name>
<evidence type="ECO:0000313" key="2">
    <source>
        <dbReference type="EMBL" id="KAE9279473.1"/>
    </source>
</evidence>
<feature type="compositionally biased region" description="Basic residues" evidence="1">
    <location>
        <begin position="92"/>
        <end position="107"/>
    </location>
</feature>
<feature type="compositionally biased region" description="Basic and acidic residues" evidence="1">
    <location>
        <begin position="26"/>
        <end position="37"/>
    </location>
</feature>
<feature type="compositionally biased region" description="Basic and acidic residues" evidence="1">
    <location>
        <begin position="62"/>
        <end position="80"/>
    </location>
</feature>
<reference evidence="2 3" key="1">
    <citation type="submission" date="2018-08" db="EMBL/GenBank/DDBJ databases">
        <title>Genomic investigation of the strawberry pathogen Phytophthora fragariae indicates pathogenicity is determined by transcriptional variation in three key races.</title>
        <authorList>
            <person name="Adams T.M."/>
            <person name="Armitage A.D."/>
            <person name="Sobczyk M.K."/>
            <person name="Bates H.J."/>
            <person name="Dunwell J.M."/>
            <person name="Nellist C.F."/>
            <person name="Harrison R.J."/>
        </authorList>
    </citation>
    <scope>NUCLEOTIDE SEQUENCE [LARGE SCALE GENOMIC DNA]</scope>
    <source>
        <strain evidence="2 3">A4</strain>
    </source>
</reference>
<dbReference type="EMBL" id="QXGE01002748">
    <property type="protein sequence ID" value="KAE9279473.1"/>
    <property type="molecule type" value="Genomic_DNA"/>
</dbReference>
<sequence length="406" mass="44310">MVGPAGNPPRHQLTEHERRLCLEALLSDRHERRDRRAQQKTGDGVGATAMAAKRTTAAMEVAEAKGDAPARPRAEGKEEASATAAAEAKQTATKKKGAIASRKKKAAAKAVAKPPAASKKKAATKPSATGKKRAAARPPASRMKKKAAKETSGQSSSSTKKKATKEVGDSPAATVGKTQTMQLKPLSVRAYGTNIERRLKRIRGPSPASRKRRRGILQDDETELSDDGRSDEECSDEEGVERDDAPYVLACVVDADPNLMEEGADRYTGLNSDEDPDIQEEPEDEEGANDDGWDEDWDIGELTDEPDVEREELPDSVWLSAAKDKHLITSMRDDGWEYDTSKFGPDPTYADIYDGPYGPSDSVLSVADDPLALLFYFLPPKLWAQIAVESNTYHRQSIPQRARTLR</sequence>
<evidence type="ECO:0000256" key="1">
    <source>
        <dbReference type="SAM" id="MobiDB-lite"/>
    </source>
</evidence>
<feature type="compositionally biased region" description="Acidic residues" evidence="1">
    <location>
        <begin position="272"/>
        <end position="312"/>
    </location>
</feature>
<dbReference type="AlphaFoldDB" id="A0A6A4BTK2"/>
<evidence type="ECO:0000313" key="3">
    <source>
        <dbReference type="Proteomes" id="UP000437068"/>
    </source>
</evidence>
<feature type="non-terminal residue" evidence="2">
    <location>
        <position position="406"/>
    </location>
</feature>
<proteinExistence type="predicted"/>
<organism evidence="2 3">
    <name type="scientific">Phytophthora fragariae</name>
    <dbReference type="NCBI Taxonomy" id="53985"/>
    <lineage>
        <taxon>Eukaryota</taxon>
        <taxon>Sar</taxon>
        <taxon>Stramenopiles</taxon>
        <taxon>Oomycota</taxon>
        <taxon>Peronosporomycetes</taxon>
        <taxon>Peronosporales</taxon>
        <taxon>Peronosporaceae</taxon>
        <taxon>Phytophthora</taxon>
    </lineage>
</organism>
<feature type="compositionally biased region" description="Low complexity" evidence="1">
    <location>
        <begin position="108"/>
        <end position="117"/>
    </location>
</feature>
<accession>A0A6A4BTK2</accession>
<comment type="caution">
    <text evidence="2">The sequence shown here is derived from an EMBL/GenBank/DDBJ whole genome shotgun (WGS) entry which is preliminary data.</text>
</comment>
<feature type="compositionally biased region" description="Basic residues" evidence="1">
    <location>
        <begin position="198"/>
        <end position="215"/>
    </location>
</feature>
<gene>
    <name evidence="2" type="ORF">PF001_g24697</name>
</gene>
<protein>
    <submittedName>
        <fullName evidence="2">Uncharacterized protein</fullName>
    </submittedName>
</protein>
<feature type="region of interest" description="Disordered" evidence="1">
    <location>
        <begin position="26"/>
        <end position="312"/>
    </location>
</feature>
<feature type="compositionally biased region" description="Low complexity" evidence="1">
    <location>
        <begin position="47"/>
        <end position="59"/>
    </location>
</feature>
<dbReference type="Proteomes" id="UP000437068">
    <property type="component" value="Unassembled WGS sequence"/>
</dbReference>